<evidence type="ECO:0000313" key="1">
    <source>
        <dbReference type="EMBL" id="EAY18624.1"/>
    </source>
</evidence>
<proteinExistence type="predicted"/>
<name>A2DM21_TRIV3</name>
<keyword evidence="2" id="KW-1185">Reference proteome</keyword>
<protein>
    <submittedName>
        <fullName evidence="1">Uncharacterized protein</fullName>
    </submittedName>
</protein>
<dbReference type="InParanoid" id="A2DM21"/>
<reference evidence="1" key="2">
    <citation type="journal article" date="2007" name="Science">
        <title>Draft genome sequence of the sexually transmitted pathogen Trichomonas vaginalis.</title>
        <authorList>
            <person name="Carlton J.M."/>
            <person name="Hirt R.P."/>
            <person name="Silva J.C."/>
            <person name="Delcher A.L."/>
            <person name="Schatz M."/>
            <person name="Zhao Q."/>
            <person name="Wortman J.R."/>
            <person name="Bidwell S.L."/>
            <person name="Alsmark U.C.M."/>
            <person name="Besteiro S."/>
            <person name="Sicheritz-Ponten T."/>
            <person name="Noel C.J."/>
            <person name="Dacks J.B."/>
            <person name="Foster P.G."/>
            <person name="Simillion C."/>
            <person name="Van de Peer Y."/>
            <person name="Miranda-Saavedra D."/>
            <person name="Barton G.J."/>
            <person name="Westrop G.D."/>
            <person name="Mueller S."/>
            <person name="Dessi D."/>
            <person name="Fiori P.L."/>
            <person name="Ren Q."/>
            <person name="Paulsen I."/>
            <person name="Zhang H."/>
            <person name="Bastida-Corcuera F.D."/>
            <person name="Simoes-Barbosa A."/>
            <person name="Brown M.T."/>
            <person name="Hayes R.D."/>
            <person name="Mukherjee M."/>
            <person name="Okumura C.Y."/>
            <person name="Schneider R."/>
            <person name="Smith A.J."/>
            <person name="Vanacova S."/>
            <person name="Villalvazo M."/>
            <person name="Haas B.J."/>
            <person name="Pertea M."/>
            <person name="Feldblyum T.V."/>
            <person name="Utterback T.R."/>
            <person name="Shu C.L."/>
            <person name="Osoegawa K."/>
            <person name="de Jong P.J."/>
            <person name="Hrdy I."/>
            <person name="Horvathova L."/>
            <person name="Zubacova Z."/>
            <person name="Dolezal P."/>
            <person name="Malik S.B."/>
            <person name="Logsdon J.M. Jr."/>
            <person name="Henze K."/>
            <person name="Gupta A."/>
            <person name="Wang C.C."/>
            <person name="Dunne R.L."/>
            <person name="Upcroft J.A."/>
            <person name="Upcroft P."/>
            <person name="White O."/>
            <person name="Salzberg S.L."/>
            <person name="Tang P."/>
            <person name="Chiu C.-H."/>
            <person name="Lee Y.-S."/>
            <person name="Embley T.M."/>
            <person name="Coombs G.H."/>
            <person name="Mottram J.C."/>
            <person name="Tachezy J."/>
            <person name="Fraser-Liggett C.M."/>
            <person name="Johnson P.J."/>
        </authorList>
    </citation>
    <scope>NUCLEOTIDE SEQUENCE [LARGE SCALE GENOMIC DNA]</scope>
    <source>
        <strain evidence="1">G3</strain>
    </source>
</reference>
<dbReference type="VEuPathDB" id="TrichDB:TVAGG3_1013490"/>
<reference evidence="1" key="1">
    <citation type="submission" date="2006-10" db="EMBL/GenBank/DDBJ databases">
        <authorList>
            <person name="Amadeo P."/>
            <person name="Zhao Q."/>
            <person name="Wortman J."/>
            <person name="Fraser-Liggett C."/>
            <person name="Carlton J."/>
        </authorList>
    </citation>
    <scope>NUCLEOTIDE SEQUENCE</scope>
    <source>
        <strain evidence="1">G3</strain>
    </source>
</reference>
<dbReference type="Proteomes" id="UP000001542">
    <property type="component" value="Unassembled WGS sequence"/>
</dbReference>
<dbReference type="RefSeq" id="XP_001579610.1">
    <property type="nucleotide sequence ID" value="XM_001579560.1"/>
</dbReference>
<dbReference type="VEuPathDB" id="TrichDB:TVAG_463100"/>
<dbReference type="EMBL" id="DS113217">
    <property type="protein sequence ID" value="EAY18624.1"/>
    <property type="molecule type" value="Genomic_DNA"/>
</dbReference>
<sequence>MLSKDILYDIFSSLSGCKIPSQSSEQILHSIEDQYKYLEIIHKENSVNEIVENYSFFQNCDGFFNRISSLCYNLIDSEHLSSKIIGITSLTKLFLQVPIQLASFNGFMNKIISTLKDKSMPLHLRIIASNCLFEIQKAHPELMKIKDNELFQIANDIPTQTFIPPILQSNNPDNPMLDSFVNQRFYALNPFEKLVFTPKIFYPENTIPNDPIQLNNFLEHKSINKSQALSILENPMSSFGLSTVIERSSQEFNFSAEELIHETDSVSTISLKSQLLPPTIDTILGSQILSNFSSHSSESTLVKSIFNLSLRFPPQDVVSFFQKFYPSSQALDAHWYNLFKHQNEATKNTLICFMAQYPSRKAFIKASIKFEPFYSVPAIYNIDKEDNDMCKLLSTPLKEGKALASIFAKEKLSNMPEVKDINEKIEPKDIEFVPDMFTIQNNEIHVYNQYSALVVLTIAAKRKLKEPIVGITVTASCPECFHADGSRTIPISDFSMPEEVAIEMIAKKAANTRMNFRVVFSTLSGETKYTIIEPINIQMFQLFSSSDADFLMACAGTQESRLFLQIKMNDLENLLRQTVFGVSLVNEGREMHCVVTTPDGQLIGLRFIQNGNGITVVMKANDISYVASIDSFLRIIHNIVNKN</sequence>
<gene>
    <name evidence="1" type="ORF">TVAG_463100</name>
</gene>
<organism evidence="1 2">
    <name type="scientific">Trichomonas vaginalis (strain ATCC PRA-98 / G3)</name>
    <dbReference type="NCBI Taxonomy" id="412133"/>
    <lineage>
        <taxon>Eukaryota</taxon>
        <taxon>Metamonada</taxon>
        <taxon>Parabasalia</taxon>
        <taxon>Trichomonadida</taxon>
        <taxon>Trichomonadidae</taxon>
        <taxon>Trichomonas</taxon>
    </lineage>
</organism>
<dbReference type="KEGG" id="tva:5464137"/>
<dbReference type="AlphaFoldDB" id="A2DM21"/>
<evidence type="ECO:0000313" key="2">
    <source>
        <dbReference type="Proteomes" id="UP000001542"/>
    </source>
</evidence>
<accession>A2DM21</accession>